<evidence type="ECO:0000256" key="3">
    <source>
        <dbReference type="SAM" id="Phobius"/>
    </source>
</evidence>
<feature type="compositionally biased region" description="Low complexity" evidence="2">
    <location>
        <begin position="44"/>
        <end position="53"/>
    </location>
</feature>
<dbReference type="Pfam" id="PF01471">
    <property type="entry name" value="PG_binding_1"/>
    <property type="match status" value="1"/>
</dbReference>
<evidence type="ECO:0000259" key="4">
    <source>
        <dbReference type="Pfam" id="PF01471"/>
    </source>
</evidence>
<keyword evidence="3" id="KW-1133">Transmembrane helix</keyword>
<dbReference type="InterPro" id="IPR002477">
    <property type="entry name" value="Peptidoglycan-bd-like"/>
</dbReference>
<dbReference type="Proteomes" id="UP000007797">
    <property type="component" value="Unassembled WGS sequence"/>
</dbReference>
<proteinExistence type="predicted"/>
<dbReference type="PANTHER" id="PTHR31011">
    <property type="entry name" value="PROTEIN STB2-RELATED"/>
    <property type="match status" value="1"/>
</dbReference>
<dbReference type="InterPro" id="IPR036365">
    <property type="entry name" value="PGBD-like_sf"/>
</dbReference>
<keyword evidence="3" id="KW-0472">Membrane</keyword>
<feature type="domain" description="Peptidoglycan binding-like" evidence="4">
    <location>
        <begin position="382"/>
        <end position="421"/>
    </location>
</feature>
<feature type="compositionally biased region" description="Polar residues" evidence="2">
    <location>
        <begin position="97"/>
        <end position="107"/>
    </location>
</feature>
<feature type="region of interest" description="Disordered" evidence="2">
    <location>
        <begin position="521"/>
        <end position="555"/>
    </location>
</feature>
<feature type="compositionally biased region" description="Low complexity" evidence="2">
    <location>
        <begin position="129"/>
        <end position="146"/>
    </location>
</feature>
<feature type="region of interest" description="Disordered" evidence="2">
    <location>
        <begin position="948"/>
        <end position="971"/>
    </location>
</feature>
<name>F4PXN4_CACFS</name>
<accession>F4PXN4</accession>
<dbReference type="PANTHER" id="PTHR31011:SF2">
    <property type="entry name" value="PROTEIN STB2-RELATED"/>
    <property type="match status" value="1"/>
</dbReference>
<feature type="region of interest" description="Disordered" evidence="2">
    <location>
        <begin position="721"/>
        <end position="775"/>
    </location>
</feature>
<feature type="compositionally biased region" description="Polar residues" evidence="2">
    <location>
        <begin position="151"/>
        <end position="160"/>
    </location>
</feature>
<sequence length="971" mass="108813">MNDNNNRISEEERKLLDSLNSHSSNSNNDYHPTSSSPKRIVRMTTTNNNNNNNRQIDNSDDSFALDGEGGEGAPSSSSSIEDPIEKELRRKMMSMLTSSNSQGVSNDLSKRSGGLPINAKKSTSPNNQLTSSLSGTASLTSSSGGLKVNHHGQQQTYDDYSSSSSSNLDELYVTCERERIKSYANDCKWELVSDNRILREYRMYAVEEWIFKSNHLWSAVEFTGNPRDEIIVAVFKPSSRESASSSQSNNQIGDIGGGGSNTRSLSTLFSKPPAGCYPTKTKLGQLIVVNSQMISSGGSGTSLSSSGTGLGLNFIALRSNQLGNDFDRYISSLKINLQLKRLGCMRSKYLLSYLPFDSDARTTFEQLSGASSTNLSNITLFVKELQAALSHLNYLPLLTRIDGQYDQKTINAVKAFQIDNNRKNGISNSKEVEGYIDQFTFKGIAEDINNLKRKLESLGYKPPNHPIKDYMSFNELMKNFQQKNRIYPDAPGKNILSYLDHIKDKENNHHHHHNRAYSLGAQHQDDNNNNNNNIPDIQPLDLTNNNNNNNNYENNFVNRNQQQQQQQQQQNMNEDLDQDDIKFNNFDQDDNNNRGGRSNNNNNNNNMDSDDEDDEYEYGDAESDTSKSEKSYMDSHSSGGYYESEGSGNDILPSSPLFARNKFIHGITQAGGSAPVSQISSPSLQHAISSTASASPSSSSPLIQSIQNRNLKLQHSQQNVNNQNNQNNMSSQQPAPIVGPNAMLHLSTDDEEYSDDVAGNHGRDSEDVNKLETPTEAEEKQKLFEKIKELETLVEQQQKDYTILKQEFEEMSDNFQLLRDRSAKALALFSTNEKVLEATNGKIGQIYKELPIIEEKVNINVDTLQSYSNRIKRLDDIVLSVQRKNERNILISFLLSIISLFAVAFAYLIMFVHKLKRKMVPSDKPPSSNEDIKRFISKQKLKITELIDDLDDSSNQNNNNQSSSNSHTKSE</sequence>
<dbReference type="InterPro" id="IPR059025">
    <property type="entry name" value="STB6_N"/>
</dbReference>
<feature type="domain" description="STB6-like N-terminal" evidence="5">
    <location>
        <begin position="172"/>
        <end position="295"/>
    </location>
</feature>
<keyword evidence="1" id="KW-0175">Coiled coil</keyword>
<evidence type="ECO:0000313" key="6">
    <source>
        <dbReference type="EMBL" id="EGG19544.1"/>
    </source>
</evidence>
<dbReference type="GeneID" id="14871658"/>
<feature type="region of interest" description="Disordered" evidence="2">
    <location>
        <begin position="581"/>
        <end position="648"/>
    </location>
</feature>
<protein>
    <recommendedName>
        <fullName evidence="8">Peptidoglycan binding-like domain-containing protein</fullName>
    </recommendedName>
</protein>
<feature type="compositionally biased region" description="Low complexity" evidence="2">
    <location>
        <begin position="953"/>
        <end position="971"/>
    </location>
</feature>
<evidence type="ECO:0000259" key="5">
    <source>
        <dbReference type="Pfam" id="PF25995"/>
    </source>
</evidence>
<keyword evidence="3" id="KW-0812">Transmembrane</keyword>
<feature type="compositionally biased region" description="Low complexity" evidence="2">
    <location>
        <begin position="593"/>
        <end position="607"/>
    </location>
</feature>
<dbReference type="STRING" id="1054147.F4PXN4"/>
<dbReference type="OMA" id="YAVEEWI"/>
<feature type="compositionally biased region" description="Basic and acidic residues" evidence="2">
    <location>
        <begin position="624"/>
        <end position="633"/>
    </location>
</feature>
<evidence type="ECO:0000256" key="2">
    <source>
        <dbReference type="SAM" id="MobiDB-lite"/>
    </source>
</evidence>
<feature type="compositionally biased region" description="Acidic residues" evidence="2">
    <location>
        <begin position="608"/>
        <end position="623"/>
    </location>
</feature>
<reference evidence="7" key="1">
    <citation type="journal article" date="2011" name="Genome Res.">
        <title>Phylogeny-wide analysis of social amoeba genomes highlights ancient origins for complex intercellular communication.</title>
        <authorList>
            <person name="Heidel A.J."/>
            <person name="Lawal H.M."/>
            <person name="Felder M."/>
            <person name="Schilde C."/>
            <person name="Helps N.R."/>
            <person name="Tunggal B."/>
            <person name="Rivero F."/>
            <person name="John U."/>
            <person name="Schleicher M."/>
            <person name="Eichinger L."/>
            <person name="Platzer M."/>
            <person name="Noegel A.A."/>
            <person name="Schaap P."/>
            <person name="Gloeckner G."/>
        </authorList>
    </citation>
    <scope>NUCLEOTIDE SEQUENCE [LARGE SCALE GENOMIC DNA]</scope>
    <source>
        <strain evidence="7">SH3</strain>
    </source>
</reference>
<dbReference type="SUPFAM" id="SSF47090">
    <property type="entry name" value="PGBD-like"/>
    <property type="match status" value="1"/>
</dbReference>
<dbReference type="KEGG" id="dfa:DFA_00122"/>
<feature type="compositionally biased region" description="Low complexity" evidence="2">
    <location>
        <begin position="637"/>
        <end position="648"/>
    </location>
</feature>
<organism evidence="6 7">
    <name type="scientific">Cavenderia fasciculata</name>
    <name type="common">Slime mold</name>
    <name type="synonym">Dictyostelium fasciculatum</name>
    <dbReference type="NCBI Taxonomy" id="261658"/>
    <lineage>
        <taxon>Eukaryota</taxon>
        <taxon>Amoebozoa</taxon>
        <taxon>Evosea</taxon>
        <taxon>Eumycetozoa</taxon>
        <taxon>Dictyostelia</taxon>
        <taxon>Acytosteliales</taxon>
        <taxon>Cavenderiaceae</taxon>
        <taxon>Cavenderia</taxon>
    </lineage>
</organism>
<feature type="region of interest" description="Disordered" evidence="2">
    <location>
        <begin position="19"/>
        <end position="82"/>
    </location>
</feature>
<dbReference type="OrthoDB" id="19806at2759"/>
<evidence type="ECO:0008006" key="8">
    <source>
        <dbReference type="Google" id="ProtNLM"/>
    </source>
</evidence>
<dbReference type="InterPro" id="IPR036366">
    <property type="entry name" value="PGBDSf"/>
</dbReference>
<dbReference type="AlphaFoldDB" id="F4PXN4"/>
<evidence type="ECO:0000256" key="1">
    <source>
        <dbReference type="SAM" id="Coils"/>
    </source>
</evidence>
<feature type="region of interest" description="Disordered" evidence="2">
    <location>
        <begin position="97"/>
        <end position="166"/>
    </location>
</feature>
<feature type="compositionally biased region" description="Basic and acidic residues" evidence="2">
    <location>
        <begin position="761"/>
        <end position="770"/>
    </location>
</feature>
<dbReference type="Pfam" id="PF25995">
    <property type="entry name" value="STB6_N"/>
    <property type="match status" value="1"/>
</dbReference>
<dbReference type="EMBL" id="GL883014">
    <property type="protein sequence ID" value="EGG19544.1"/>
    <property type="molecule type" value="Genomic_DNA"/>
</dbReference>
<feature type="compositionally biased region" description="Low complexity" evidence="2">
    <location>
        <begin position="544"/>
        <end position="555"/>
    </location>
</feature>
<dbReference type="RefSeq" id="XP_004357838.1">
    <property type="nucleotide sequence ID" value="XM_004357781.1"/>
</dbReference>
<feature type="transmembrane region" description="Helical" evidence="3">
    <location>
        <begin position="889"/>
        <end position="912"/>
    </location>
</feature>
<dbReference type="Gene3D" id="1.10.101.10">
    <property type="entry name" value="PGBD-like superfamily/PGBD"/>
    <property type="match status" value="1"/>
</dbReference>
<keyword evidence="7" id="KW-1185">Reference proteome</keyword>
<feature type="compositionally biased region" description="Low complexity" evidence="2">
    <location>
        <begin position="721"/>
        <end position="733"/>
    </location>
</feature>
<gene>
    <name evidence="6" type="ORF">DFA_00122</name>
</gene>
<evidence type="ECO:0000313" key="7">
    <source>
        <dbReference type="Proteomes" id="UP000007797"/>
    </source>
</evidence>
<dbReference type="InterPro" id="IPR038919">
    <property type="entry name" value="STB2/STB2"/>
</dbReference>
<feature type="compositionally biased region" description="Low complexity" evidence="2">
    <location>
        <begin position="19"/>
        <end position="29"/>
    </location>
</feature>
<feature type="coiled-coil region" evidence="1">
    <location>
        <begin position="780"/>
        <end position="814"/>
    </location>
</feature>